<organism evidence="2 3">
    <name type="scientific">Devosia ureilytica</name>
    <dbReference type="NCBI Taxonomy" id="2952754"/>
    <lineage>
        <taxon>Bacteria</taxon>
        <taxon>Pseudomonadati</taxon>
        <taxon>Pseudomonadota</taxon>
        <taxon>Alphaproteobacteria</taxon>
        <taxon>Hyphomicrobiales</taxon>
        <taxon>Devosiaceae</taxon>
        <taxon>Devosia</taxon>
    </lineage>
</organism>
<comment type="caution">
    <text evidence="2">The sequence shown here is derived from an EMBL/GenBank/DDBJ whole genome shotgun (WGS) entry which is preliminary data.</text>
</comment>
<evidence type="ECO:0000256" key="1">
    <source>
        <dbReference type="SAM" id="MobiDB-lite"/>
    </source>
</evidence>
<dbReference type="EMBL" id="JAMWDU010000004">
    <property type="protein sequence ID" value="MCP8887885.1"/>
    <property type="molecule type" value="Genomic_DNA"/>
</dbReference>
<protein>
    <submittedName>
        <fullName evidence="2">Uncharacterized protein</fullName>
    </submittedName>
</protein>
<gene>
    <name evidence="2" type="ORF">NF348_12245</name>
</gene>
<evidence type="ECO:0000313" key="3">
    <source>
        <dbReference type="Proteomes" id="UP001060275"/>
    </source>
</evidence>
<dbReference type="RefSeq" id="WP_254674971.1">
    <property type="nucleotide sequence ID" value="NZ_JAMWDU010000004.1"/>
</dbReference>
<sequence length="60" mass="6688">MQEVGLGKLLKFEGRKKSANAGIQSSGDAQILMFTGVRYERGTPSPPTNHSDTRRKRKRV</sequence>
<feature type="region of interest" description="Disordered" evidence="1">
    <location>
        <begin position="38"/>
        <end position="60"/>
    </location>
</feature>
<dbReference type="Proteomes" id="UP001060275">
    <property type="component" value="Unassembled WGS sequence"/>
</dbReference>
<accession>A0A9Q4AQB1</accession>
<dbReference type="AlphaFoldDB" id="A0A9Q4AQB1"/>
<name>A0A9Q4AQB1_9HYPH</name>
<proteinExistence type="predicted"/>
<keyword evidence="3" id="KW-1185">Reference proteome</keyword>
<reference evidence="2" key="1">
    <citation type="submission" date="2022-06" db="EMBL/GenBank/DDBJ databases">
        <title>Devosia sp. XJ19-45 genome assembly.</title>
        <authorList>
            <person name="Li B."/>
            <person name="Cai M."/>
            <person name="Nie G."/>
            <person name="Li W."/>
        </authorList>
    </citation>
    <scope>NUCLEOTIDE SEQUENCE</scope>
    <source>
        <strain evidence="2">XJ19-45</strain>
    </source>
</reference>
<evidence type="ECO:0000313" key="2">
    <source>
        <dbReference type="EMBL" id="MCP8887885.1"/>
    </source>
</evidence>